<evidence type="ECO:0000256" key="11">
    <source>
        <dbReference type="PIRNR" id="PIRNR001563"/>
    </source>
</evidence>
<dbReference type="InterPro" id="IPR001645">
    <property type="entry name" value="Folylpolyglutamate_synth"/>
</dbReference>
<evidence type="ECO:0000256" key="5">
    <source>
        <dbReference type="ARBA" id="ARBA00022723"/>
    </source>
</evidence>
<dbReference type="GO" id="GO:0005524">
    <property type="term" value="F:ATP binding"/>
    <property type="evidence" value="ECO:0007669"/>
    <property type="project" value="UniProtKB-KW"/>
</dbReference>
<dbReference type="InterPro" id="IPR036565">
    <property type="entry name" value="Mur-like_cat_sf"/>
</dbReference>
<comment type="cofactor">
    <cofactor evidence="1">
        <name>Mg(2+)</name>
        <dbReference type="ChEBI" id="CHEBI:18420"/>
    </cofactor>
</comment>
<dbReference type="EMBL" id="SZPU01000091">
    <property type="protein sequence ID" value="TKI59636.1"/>
    <property type="molecule type" value="Genomic_DNA"/>
</dbReference>
<keyword evidence="4 11" id="KW-0436">Ligase</keyword>
<evidence type="ECO:0000256" key="9">
    <source>
        <dbReference type="ARBA" id="ARBA00030592"/>
    </source>
</evidence>
<sequence length="421" mass="46461">MIPQFDDYKKKWALTSDDVIKPGLTAIEEALALVGNPERTLQIVHLAGTNGKGSTLTFLESIAQEHGLKVGKFMSPCILNVHDQIQVMQQPISALEMDRVFQQMKDAGLSGKLTDFELLTVAAFLHFVHCDVDIALIEAGMGGLLDSTNVVQPIVSIIPSIALEHTKFLGPTIESIAQHKAGIIKQHRPVVIGDLPCEAKNIIEREANAKQAPVLELNKQFHIVRRHDHENYKNDNLDVHITNLTRHMKGPHQANNMALAITAFLEVATALNVAINVASIRHGIEMASILGRFEEVLPYIIFDGAHNPASAEKLVETVHQAFPNESITFVVGILGDKDVKGVLQYLEQISETFYFVDFDNPRAMSAQDMLALCHAPQKAILQNTIPFLQQQSEKKCRTIVTGSLYLLTEVRGSLLDGSGHR</sequence>
<gene>
    <name evidence="14" type="ORF">FC756_20640</name>
</gene>
<evidence type="ECO:0000256" key="8">
    <source>
        <dbReference type="ARBA" id="ARBA00022842"/>
    </source>
</evidence>
<keyword evidence="6 11" id="KW-0547">Nucleotide-binding</keyword>
<dbReference type="PANTHER" id="PTHR11136">
    <property type="entry name" value="FOLYLPOLYGLUTAMATE SYNTHASE-RELATED"/>
    <property type="match status" value="1"/>
</dbReference>
<keyword evidence="8" id="KW-0460">Magnesium</keyword>
<name>A0A4U2YF78_9BACI</name>
<evidence type="ECO:0000313" key="15">
    <source>
        <dbReference type="Proteomes" id="UP000308744"/>
    </source>
</evidence>
<dbReference type="AlphaFoldDB" id="A0A4U2YF78"/>
<feature type="domain" description="Mur ligase central" evidence="13">
    <location>
        <begin position="47"/>
        <end position="263"/>
    </location>
</feature>
<dbReference type="PANTHER" id="PTHR11136:SF0">
    <property type="entry name" value="DIHYDROFOLATE SYNTHETASE-RELATED"/>
    <property type="match status" value="1"/>
</dbReference>
<comment type="catalytic activity">
    <reaction evidence="10">
        <text>(6S)-5,6,7,8-tetrahydrofolyl-(gamma-L-Glu)(n) + L-glutamate + ATP = (6S)-5,6,7,8-tetrahydrofolyl-(gamma-L-Glu)(n+1) + ADP + phosphate + H(+)</text>
        <dbReference type="Rhea" id="RHEA:10580"/>
        <dbReference type="Rhea" id="RHEA-COMP:14738"/>
        <dbReference type="Rhea" id="RHEA-COMP:14740"/>
        <dbReference type="ChEBI" id="CHEBI:15378"/>
        <dbReference type="ChEBI" id="CHEBI:29985"/>
        <dbReference type="ChEBI" id="CHEBI:30616"/>
        <dbReference type="ChEBI" id="CHEBI:43474"/>
        <dbReference type="ChEBI" id="CHEBI:141005"/>
        <dbReference type="ChEBI" id="CHEBI:456216"/>
        <dbReference type="EC" id="6.3.2.17"/>
    </reaction>
</comment>
<comment type="caution">
    <text evidence="14">The sequence shown here is derived from an EMBL/GenBank/DDBJ whole genome shotgun (WGS) entry which is preliminary data.</text>
</comment>
<dbReference type="Gene3D" id="3.90.190.20">
    <property type="entry name" value="Mur ligase, C-terminal domain"/>
    <property type="match status" value="1"/>
</dbReference>
<dbReference type="SUPFAM" id="SSF53623">
    <property type="entry name" value="MurD-like peptide ligases, catalytic domain"/>
    <property type="match status" value="1"/>
</dbReference>
<dbReference type="Gene3D" id="3.40.1190.10">
    <property type="entry name" value="Mur-like, catalytic domain"/>
    <property type="match status" value="1"/>
</dbReference>
<feature type="domain" description="Mur ligase C-terminal" evidence="12">
    <location>
        <begin position="291"/>
        <end position="374"/>
    </location>
</feature>
<dbReference type="EC" id="6.3.2.17" evidence="3"/>
<comment type="similarity">
    <text evidence="2 11">Belongs to the folylpolyglutamate synthase family.</text>
</comment>
<evidence type="ECO:0000259" key="13">
    <source>
        <dbReference type="Pfam" id="PF08245"/>
    </source>
</evidence>
<dbReference type="Proteomes" id="UP000308744">
    <property type="component" value="Unassembled WGS sequence"/>
</dbReference>
<protein>
    <recommendedName>
        <fullName evidence="3">tetrahydrofolate synthase</fullName>
        <ecNumber evidence="3">6.3.2.17</ecNumber>
    </recommendedName>
    <alternativeName>
        <fullName evidence="9">Tetrahydrofolylpolyglutamate synthase</fullName>
    </alternativeName>
</protein>
<dbReference type="NCBIfam" id="TIGR01499">
    <property type="entry name" value="folC"/>
    <property type="match status" value="1"/>
</dbReference>
<dbReference type="PROSITE" id="PS01012">
    <property type="entry name" value="FOLYLPOLYGLU_SYNT_2"/>
    <property type="match status" value="1"/>
</dbReference>
<dbReference type="Pfam" id="PF02875">
    <property type="entry name" value="Mur_ligase_C"/>
    <property type="match status" value="1"/>
</dbReference>
<evidence type="ECO:0000256" key="4">
    <source>
        <dbReference type="ARBA" id="ARBA00022598"/>
    </source>
</evidence>
<dbReference type="InterPro" id="IPR013221">
    <property type="entry name" value="Mur_ligase_cen"/>
</dbReference>
<dbReference type="InterPro" id="IPR018109">
    <property type="entry name" value="Folylpolyglutamate_synth_CS"/>
</dbReference>
<dbReference type="Pfam" id="PF08245">
    <property type="entry name" value="Mur_ligase_M"/>
    <property type="match status" value="1"/>
</dbReference>
<evidence type="ECO:0000256" key="3">
    <source>
        <dbReference type="ARBA" id="ARBA00013025"/>
    </source>
</evidence>
<evidence type="ECO:0000256" key="2">
    <source>
        <dbReference type="ARBA" id="ARBA00008276"/>
    </source>
</evidence>
<evidence type="ECO:0000256" key="10">
    <source>
        <dbReference type="ARBA" id="ARBA00047493"/>
    </source>
</evidence>
<dbReference type="PIRSF" id="PIRSF001563">
    <property type="entry name" value="Folylpolyglu_synth"/>
    <property type="match status" value="1"/>
</dbReference>
<evidence type="ECO:0000256" key="7">
    <source>
        <dbReference type="ARBA" id="ARBA00022840"/>
    </source>
</evidence>
<dbReference type="GO" id="GO:0008841">
    <property type="term" value="F:dihydrofolate synthase activity"/>
    <property type="evidence" value="ECO:0007669"/>
    <property type="project" value="TreeGrafter"/>
</dbReference>
<keyword evidence="15" id="KW-1185">Reference proteome</keyword>
<keyword evidence="7 11" id="KW-0067">ATP-binding</keyword>
<evidence type="ECO:0000313" key="14">
    <source>
        <dbReference type="EMBL" id="TKI59636.1"/>
    </source>
</evidence>
<dbReference type="InterPro" id="IPR004101">
    <property type="entry name" value="Mur_ligase_C"/>
</dbReference>
<dbReference type="GO" id="GO:0005737">
    <property type="term" value="C:cytoplasm"/>
    <property type="evidence" value="ECO:0007669"/>
    <property type="project" value="TreeGrafter"/>
</dbReference>
<evidence type="ECO:0000259" key="12">
    <source>
        <dbReference type="Pfam" id="PF02875"/>
    </source>
</evidence>
<dbReference type="InterPro" id="IPR036615">
    <property type="entry name" value="Mur_ligase_C_dom_sf"/>
</dbReference>
<accession>A0A4U2YF78</accession>
<evidence type="ECO:0000256" key="6">
    <source>
        <dbReference type="ARBA" id="ARBA00022741"/>
    </source>
</evidence>
<proteinExistence type="inferred from homology"/>
<dbReference type="GO" id="GO:0046872">
    <property type="term" value="F:metal ion binding"/>
    <property type="evidence" value="ECO:0007669"/>
    <property type="project" value="UniProtKB-KW"/>
</dbReference>
<dbReference type="SUPFAM" id="SSF53244">
    <property type="entry name" value="MurD-like peptide ligases, peptide-binding domain"/>
    <property type="match status" value="1"/>
</dbReference>
<reference evidence="14 15" key="1">
    <citation type="submission" date="2019-04" db="EMBL/GenBank/DDBJ databases">
        <title>Lysinibacillus genome sequencing.</title>
        <authorList>
            <person name="Dunlap C."/>
        </authorList>
    </citation>
    <scope>NUCLEOTIDE SEQUENCE [LARGE SCALE GENOMIC DNA]</scope>
    <source>
        <strain evidence="14 15">CCTCC AB 2010389</strain>
    </source>
</reference>
<organism evidence="14 15">
    <name type="scientific">Lysinibacillus mangiferihumi</name>
    <dbReference type="NCBI Taxonomy" id="1130819"/>
    <lineage>
        <taxon>Bacteria</taxon>
        <taxon>Bacillati</taxon>
        <taxon>Bacillota</taxon>
        <taxon>Bacilli</taxon>
        <taxon>Bacillales</taxon>
        <taxon>Bacillaceae</taxon>
        <taxon>Lysinibacillus</taxon>
    </lineage>
</organism>
<evidence type="ECO:0000256" key="1">
    <source>
        <dbReference type="ARBA" id="ARBA00001946"/>
    </source>
</evidence>
<dbReference type="FunFam" id="3.40.1190.10:FF:000011">
    <property type="entry name" value="Folylpolyglutamate synthase/dihydrofolate synthase"/>
    <property type="match status" value="1"/>
</dbReference>
<dbReference type="GO" id="GO:0004326">
    <property type="term" value="F:tetrahydrofolylpolyglutamate synthase activity"/>
    <property type="evidence" value="ECO:0007669"/>
    <property type="project" value="UniProtKB-EC"/>
</dbReference>
<dbReference type="RefSeq" id="WP_107896244.1">
    <property type="nucleotide sequence ID" value="NZ_PYWM01000018.1"/>
</dbReference>
<keyword evidence="5" id="KW-0479">Metal-binding</keyword>